<evidence type="ECO:0000313" key="2">
    <source>
        <dbReference type="Proteomes" id="UP000805193"/>
    </source>
</evidence>
<gene>
    <name evidence="1" type="ORF">HPB47_020168</name>
</gene>
<keyword evidence="2" id="KW-1185">Reference proteome</keyword>
<reference evidence="1 2" key="1">
    <citation type="journal article" date="2020" name="Cell">
        <title>Large-Scale Comparative Analyses of Tick Genomes Elucidate Their Genetic Diversity and Vector Capacities.</title>
        <authorList>
            <consortium name="Tick Genome and Microbiome Consortium (TIGMIC)"/>
            <person name="Jia N."/>
            <person name="Wang J."/>
            <person name="Shi W."/>
            <person name="Du L."/>
            <person name="Sun Y."/>
            <person name="Zhan W."/>
            <person name="Jiang J.F."/>
            <person name="Wang Q."/>
            <person name="Zhang B."/>
            <person name="Ji P."/>
            <person name="Bell-Sakyi L."/>
            <person name="Cui X.M."/>
            <person name="Yuan T.T."/>
            <person name="Jiang B.G."/>
            <person name="Yang W.F."/>
            <person name="Lam T.T."/>
            <person name="Chang Q.C."/>
            <person name="Ding S.J."/>
            <person name="Wang X.J."/>
            <person name="Zhu J.G."/>
            <person name="Ruan X.D."/>
            <person name="Zhao L."/>
            <person name="Wei J.T."/>
            <person name="Ye R.Z."/>
            <person name="Que T.C."/>
            <person name="Du C.H."/>
            <person name="Zhou Y.H."/>
            <person name="Cheng J.X."/>
            <person name="Dai P.F."/>
            <person name="Guo W.B."/>
            <person name="Han X.H."/>
            <person name="Huang E.J."/>
            <person name="Li L.F."/>
            <person name="Wei W."/>
            <person name="Gao Y.C."/>
            <person name="Liu J.Z."/>
            <person name="Shao H.Z."/>
            <person name="Wang X."/>
            <person name="Wang C.C."/>
            <person name="Yang T.C."/>
            <person name="Huo Q.B."/>
            <person name="Li W."/>
            <person name="Chen H.Y."/>
            <person name="Chen S.E."/>
            <person name="Zhou L.G."/>
            <person name="Ni X.B."/>
            <person name="Tian J.H."/>
            <person name="Sheng Y."/>
            <person name="Liu T."/>
            <person name="Pan Y.S."/>
            <person name="Xia L.Y."/>
            <person name="Li J."/>
            <person name="Zhao F."/>
            <person name="Cao W.C."/>
        </authorList>
    </citation>
    <scope>NUCLEOTIDE SEQUENCE [LARGE SCALE GENOMIC DNA]</scope>
    <source>
        <strain evidence="1">Iper-2018</strain>
    </source>
</reference>
<proteinExistence type="predicted"/>
<protein>
    <submittedName>
        <fullName evidence="1">Uncharacterized protein</fullName>
    </submittedName>
</protein>
<organism evidence="1 2">
    <name type="scientific">Ixodes persulcatus</name>
    <name type="common">Taiga tick</name>
    <dbReference type="NCBI Taxonomy" id="34615"/>
    <lineage>
        <taxon>Eukaryota</taxon>
        <taxon>Metazoa</taxon>
        <taxon>Ecdysozoa</taxon>
        <taxon>Arthropoda</taxon>
        <taxon>Chelicerata</taxon>
        <taxon>Arachnida</taxon>
        <taxon>Acari</taxon>
        <taxon>Parasitiformes</taxon>
        <taxon>Ixodida</taxon>
        <taxon>Ixodoidea</taxon>
        <taxon>Ixodidae</taxon>
        <taxon>Ixodinae</taxon>
        <taxon>Ixodes</taxon>
    </lineage>
</organism>
<dbReference type="Proteomes" id="UP000805193">
    <property type="component" value="Unassembled WGS sequence"/>
</dbReference>
<name>A0AC60QIR3_IXOPE</name>
<sequence>MHAELIWKVGYIRYSLDHIVDSDEEVDKYKSPYPPGYVRASKILPYDEVAHEERQMELEAFEEHVHAPLDDVYHSRDPNNLFASL</sequence>
<dbReference type="EMBL" id="JABSTQ010009079">
    <property type="protein sequence ID" value="KAG0433170.1"/>
    <property type="molecule type" value="Genomic_DNA"/>
</dbReference>
<comment type="caution">
    <text evidence="1">The sequence shown here is derived from an EMBL/GenBank/DDBJ whole genome shotgun (WGS) entry which is preliminary data.</text>
</comment>
<evidence type="ECO:0000313" key="1">
    <source>
        <dbReference type="EMBL" id="KAG0433170.1"/>
    </source>
</evidence>
<accession>A0AC60QIR3</accession>